<dbReference type="Proteomes" id="UP000501346">
    <property type="component" value="Chromosome ScXVI"/>
</dbReference>
<keyword evidence="13" id="KW-1185">Reference proteome</keyword>
<dbReference type="OrthoDB" id="1601at2759"/>
<organism evidence="12 13">
    <name type="scientific">Saccharomyces pastorianus</name>
    <name type="common">Lager yeast</name>
    <name type="synonym">Saccharomyces cerevisiae x Saccharomyces eubayanus</name>
    <dbReference type="NCBI Taxonomy" id="27292"/>
    <lineage>
        <taxon>Eukaryota</taxon>
        <taxon>Fungi</taxon>
        <taxon>Dikarya</taxon>
        <taxon>Ascomycota</taxon>
        <taxon>Saccharomycotina</taxon>
        <taxon>Saccharomycetes</taxon>
        <taxon>Saccharomycetales</taxon>
        <taxon>Saccharomycetaceae</taxon>
        <taxon>Saccharomyces</taxon>
    </lineage>
</organism>
<feature type="transmembrane region" description="Helical" evidence="11">
    <location>
        <begin position="213"/>
        <end position="234"/>
    </location>
</feature>
<feature type="transmembrane region" description="Helical" evidence="11">
    <location>
        <begin position="7"/>
        <end position="25"/>
    </location>
</feature>
<evidence type="ECO:0000256" key="6">
    <source>
        <dbReference type="ARBA" id="ARBA00022824"/>
    </source>
</evidence>
<dbReference type="InterPro" id="IPR013657">
    <property type="entry name" value="SCL35B1-4/HUT1"/>
</dbReference>
<feature type="transmembrane region" description="Helical" evidence="11">
    <location>
        <begin position="138"/>
        <end position="155"/>
    </location>
</feature>
<proteinExistence type="inferred from homology"/>
<evidence type="ECO:0000313" key="12">
    <source>
        <dbReference type="EMBL" id="QID82737.1"/>
    </source>
</evidence>
<dbReference type="SUPFAM" id="SSF103481">
    <property type="entry name" value="Multidrug resistance efflux transporter EmrE"/>
    <property type="match status" value="1"/>
</dbReference>
<keyword evidence="8 11" id="KW-0472">Membrane</keyword>
<feature type="transmembrane region" description="Helical" evidence="11">
    <location>
        <begin position="45"/>
        <end position="63"/>
    </location>
</feature>
<dbReference type="GO" id="GO:0005789">
    <property type="term" value="C:endoplasmic reticulum membrane"/>
    <property type="evidence" value="ECO:0007669"/>
    <property type="project" value="UniProtKB-SubCell"/>
</dbReference>
<accession>A0A6C1E1V0</accession>
<keyword evidence="6" id="KW-0256">Endoplasmic reticulum</keyword>
<evidence type="ECO:0000256" key="5">
    <source>
        <dbReference type="ARBA" id="ARBA00022692"/>
    </source>
</evidence>
<reference evidence="12 13" key="1">
    <citation type="journal article" date="2019" name="BMC Genomics">
        <title>Chromosome level assembly and comparative genome analysis confirm lager-brewing yeasts originated from a single hybridization.</title>
        <authorList>
            <person name="Salazar A.N."/>
            <person name="Gorter de Vries A.R."/>
            <person name="van den Broek M."/>
            <person name="Brouwers N."/>
            <person name="de la Torre Cortes P."/>
            <person name="Kuijpers N.G.A."/>
            <person name="Daran J.G."/>
            <person name="Abeel T."/>
        </authorList>
    </citation>
    <scope>NUCLEOTIDE SEQUENCE [LARGE SCALE GENOMIC DNA]</scope>
    <source>
        <strain evidence="12 13">CBS 1483</strain>
    </source>
</reference>
<evidence type="ECO:0000256" key="11">
    <source>
        <dbReference type="SAM" id="Phobius"/>
    </source>
</evidence>
<evidence type="ECO:0000256" key="2">
    <source>
        <dbReference type="ARBA" id="ARBA00010694"/>
    </source>
</evidence>
<evidence type="ECO:0000256" key="10">
    <source>
        <dbReference type="ARBA" id="ARBA00041103"/>
    </source>
</evidence>
<protein>
    <recommendedName>
        <fullName evidence="10">UDP-galactose transporter homolog 1</fullName>
    </recommendedName>
</protein>
<evidence type="ECO:0000256" key="1">
    <source>
        <dbReference type="ARBA" id="ARBA00004477"/>
    </source>
</evidence>
<feature type="transmembrane region" description="Helical" evidence="11">
    <location>
        <begin position="254"/>
        <end position="275"/>
    </location>
</feature>
<dbReference type="InterPro" id="IPR037185">
    <property type="entry name" value="EmrE-like"/>
</dbReference>
<evidence type="ECO:0000256" key="8">
    <source>
        <dbReference type="ARBA" id="ARBA00023136"/>
    </source>
</evidence>
<comment type="subcellular location">
    <subcellularLocation>
        <location evidence="1">Endoplasmic reticulum membrane</location>
        <topology evidence="1">Multi-pass membrane protein</topology>
    </subcellularLocation>
</comment>
<keyword evidence="3" id="KW-0813">Transport</keyword>
<feature type="transmembrane region" description="Helical" evidence="11">
    <location>
        <begin position="282"/>
        <end position="302"/>
    </location>
</feature>
<dbReference type="GO" id="GO:0005460">
    <property type="term" value="F:UDP-glucose transmembrane transporter activity"/>
    <property type="evidence" value="ECO:0007669"/>
    <property type="project" value="TreeGrafter"/>
</dbReference>
<evidence type="ECO:0000313" key="13">
    <source>
        <dbReference type="Proteomes" id="UP000501346"/>
    </source>
</evidence>
<evidence type="ECO:0000256" key="9">
    <source>
        <dbReference type="ARBA" id="ARBA00023180"/>
    </source>
</evidence>
<dbReference type="PANTHER" id="PTHR10778:SF10">
    <property type="entry name" value="SOLUTE CARRIER FAMILY 35 MEMBER B1"/>
    <property type="match status" value="1"/>
</dbReference>
<comment type="similarity">
    <text evidence="2">Belongs to the nucleotide-sugar transporter family. SLC35B subfamily.</text>
</comment>
<gene>
    <name evidence="12" type="primary">HUT1</name>
    <name evidence="12" type="ORF">GRS66_005168</name>
</gene>
<feature type="transmembrane region" description="Helical" evidence="11">
    <location>
        <begin position="308"/>
        <end position="326"/>
    </location>
</feature>
<dbReference type="GO" id="GO:0005459">
    <property type="term" value="F:UDP-galactose transmembrane transporter activity"/>
    <property type="evidence" value="ECO:0007669"/>
    <property type="project" value="TreeGrafter"/>
</dbReference>
<keyword evidence="9" id="KW-0325">Glycoprotein</keyword>
<keyword evidence="4" id="KW-0762">Sugar transport</keyword>
<evidence type="ECO:0000256" key="7">
    <source>
        <dbReference type="ARBA" id="ARBA00022989"/>
    </source>
</evidence>
<dbReference type="Pfam" id="PF08449">
    <property type="entry name" value="UAA"/>
    <property type="match status" value="1"/>
</dbReference>
<dbReference type="EMBL" id="CP048997">
    <property type="protein sequence ID" value="QID82737.1"/>
    <property type="molecule type" value="Genomic_DNA"/>
</dbReference>
<evidence type="ECO:0000256" key="4">
    <source>
        <dbReference type="ARBA" id="ARBA00022597"/>
    </source>
</evidence>
<name>A0A6C1E1V0_SACPS</name>
<feature type="transmembrane region" description="Helical" evidence="11">
    <location>
        <begin position="107"/>
        <end position="126"/>
    </location>
</feature>
<sequence>MAGSTSSLVICAIGIYATFLTWALVQEPLATRTWPNSMGKFQFPNVITLIQASVAIMMGYLYLNWKKVEYPPRKMIKDHWKQLMLISFTQSSSGPLATTSLKHVDYLTYMLAKSCKMIPVLLVHLLLYRTPIASQKKVVALLVSLGVTIFTIGGNDGKKLKRSFNESGNDNKLQGFGLLFSSLFLDGLTNATQDKLLKANKAKEKGKQTLITGAHLMFTLNLFVILWNILYFIVIDCKQWDNAVSVLTMDPQVWGYLMLYSFCGAMGQCFIFYTLEQFGSLVLIMITVTRKMVSMILSIIVFGKSVRFQQWVGMFIVFGGITWEAINKKKANIPKAKSA</sequence>
<keyword evidence="7 11" id="KW-1133">Transmembrane helix</keyword>
<evidence type="ECO:0000256" key="3">
    <source>
        <dbReference type="ARBA" id="ARBA00022448"/>
    </source>
</evidence>
<dbReference type="AlphaFoldDB" id="A0A6C1E1V0"/>
<dbReference type="GO" id="GO:0000139">
    <property type="term" value="C:Golgi membrane"/>
    <property type="evidence" value="ECO:0007669"/>
    <property type="project" value="TreeGrafter"/>
</dbReference>
<keyword evidence="5 11" id="KW-0812">Transmembrane</keyword>
<dbReference type="PANTHER" id="PTHR10778">
    <property type="entry name" value="SOLUTE CARRIER FAMILY 35 MEMBER B"/>
    <property type="match status" value="1"/>
</dbReference>